<dbReference type="EMBL" id="CAJNOR010000261">
    <property type="protein sequence ID" value="CAF0859267.1"/>
    <property type="molecule type" value="Genomic_DNA"/>
</dbReference>
<protein>
    <submittedName>
        <fullName evidence="1">Uncharacterized protein</fullName>
    </submittedName>
</protein>
<gene>
    <name evidence="2" type="ORF">EDS130_LOCUS26155</name>
    <name evidence="1" type="ORF">XAT740_LOCUS5899</name>
</gene>
<evidence type="ECO:0000313" key="3">
    <source>
        <dbReference type="Proteomes" id="UP000663828"/>
    </source>
</evidence>
<reference evidence="1" key="1">
    <citation type="submission" date="2021-02" db="EMBL/GenBank/DDBJ databases">
        <authorList>
            <person name="Nowell W R."/>
        </authorList>
    </citation>
    <scope>NUCLEOTIDE SEQUENCE</scope>
</reference>
<evidence type="ECO:0000313" key="1">
    <source>
        <dbReference type="EMBL" id="CAF0859267.1"/>
    </source>
</evidence>
<accession>A0A813WKM8</accession>
<name>A0A813WKM8_ADIRI</name>
<comment type="caution">
    <text evidence="1">The sequence shown here is derived from an EMBL/GenBank/DDBJ whole genome shotgun (WGS) entry which is preliminary data.</text>
</comment>
<dbReference type="AlphaFoldDB" id="A0A813WKM8"/>
<dbReference type="Proteomes" id="UP000663852">
    <property type="component" value="Unassembled WGS sequence"/>
</dbReference>
<keyword evidence="3" id="KW-1185">Reference proteome</keyword>
<organism evidence="1 3">
    <name type="scientific">Adineta ricciae</name>
    <name type="common">Rotifer</name>
    <dbReference type="NCBI Taxonomy" id="249248"/>
    <lineage>
        <taxon>Eukaryota</taxon>
        <taxon>Metazoa</taxon>
        <taxon>Spiralia</taxon>
        <taxon>Gnathifera</taxon>
        <taxon>Rotifera</taxon>
        <taxon>Eurotatoria</taxon>
        <taxon>Bdelloidea</taxon>
        <taxon>Adinetida</taxon>
        <taxon>Adinetidae</taxon>
        <taxon>Adineta</taxon>
    </lineage>
</organism>
<proteinExistence type="predicted"/>
<dbReference type="Proteomes" id="UP000663828">
    <property type="component" value="Unassembled WGS sequence"/>
</dbReference>
<evidence type="ECO:0000313" key="2">
    <source>
        <dbReference type="EMBL" id="CAF1216178.1"/>
    </source>
</evidence>
<sequence length="115" mass="13246">MNNHHVTLSSIIKILFMSRIEHNRIQMWLNDDSSPEKTIRGNRTSPYALFIRLNGDVYVEDGQKLRFAKRTANSTSSVAGINVTDYPHGIFIDIDLSQELNEMNEHNRETMIAIK</sequence>
<dbReference type="EMBL" id="CAJNOJ010000158">
    <property type="protein sequence ID" value="CAF1216178.1"/>
    <property type="molecule type" value="Genomic_DNA"/>
</dbReference>